<dbReference type="Proteomes" id="UP000663828">
    <property type="component" value="Unassembled WGS sequence"/>
</dbReference>
<comment type="caution">
    <text evidence="2">The sequence shown here is derived from an EMBL/GenBank/DDBJ whole genome shotgun (WGS) entry which is preliminary data.</text>
</comment>
<sequence>MVPDGWKTSYDKINEAPFRLEPVVKRQYGLPSLPVNDQYVMGTPSLRNRAPIGANTIVGALLSPSVWSDRGLTEDDLLIPRTMEEIRDLFANANVYVSGEDFVYAWTTAAATNQYGQVSVATFKKALDDKNRSLGKFEVVYA</sequence>
<gene>
    <name evidence="2" type="ORF">XAT740_LOCUS58281</name>
</gene>
<proteinExistence type="predicted"/>
<dbReference type="AlphaFoldDB" id="A0A816G3R5"/>
<feature type="domain" description="EFHB C-terminal EF-hand" evidence="1">
    <location>
        <begin position="60"/>
        <end position="132"/>
    </location>
</feature>
<keyword evidence="3" id="KW-1185">Reference proteome</keyword>
<evidence type="ECO:0000313" key="2">
    <source>
        <dbReference type="EMBL" id="CAF1668834.1"/>
    </source>
</evidence>
<accession>A0A816G3R5</accession>
<reference evidence="2" key="1">
    <citation type="submission" date="2021-02" db="EMBL/GenBank/DDBJ databases">
        <authorList>
            <person name="Nowell W R."/>
        </authorList>
    </citation>
    <scope>NUCLEOTIDE SEQUENCE</scope>
</reference>
<protein>
    <recommendedName>
        <fullName evidence="1">EFHB C-terminal EF-hand domain-containing protein</fullName>
    </recommendedName>
</protein>
<name>A0A816G3R5_ADIRI</name>
<organism evidence="2 3">
    <name type="scientific">Adineta ricciae</name>
    <name type="common">Rotifer</name>
    <dbReference type="NCBI Taxonomy" id="249248"/>
    <lineage>
        <taxon>Eukaryota</taxon>
        <taxon>Metazoa</taxon>
        <taxon>Spiralia</taxon>
        <taxon>Gnathifera</taxon>
        <taxon>Rotifera</taxon>
        <taxon>Eurotatoria</taxon>
        <taxon>Bdelloidea</taxon>
        <taxon>Adinetida</taxon>
        <taxon>Adinetidae</taxon>
        <taxon>Adineta</taxon>
    </lineage>
</organism>
<dbReference type="EMBL" id="CAJNOR010012624">
    <property type="protein sequence ID" value="CAF1668834.1"/>
    <property type="molecule type" value="Genomic_DNA"/>
</dbReference>
<dbReference type="Pfam" id="PF25325">
    <property type="entry name" value="EF-hand_EFHB_C"/>
    <property type="match status" value="1"/>
</dbReference>
<evidence type="ECO:0000259" key="1">
    <source>
        <dbReference type="Pfam" id="PF25325"/>
    </source>
</evidence>
<dbReference type="InterPro" id="IPR057428">
    <property type="entry name" value="EFHB_EF-hand_C"/>
</dbReference>
<evidence type="ECO:0000313" key="3">
    <source>
        <dbReference type="Proteomes" id="UP000663828"/>
    </source>
</evidence>